<gene>
    <name evidence="2" type="ORF">GGX14DRAFT_296426</name>
</gene>
<dbReference type="AlphaFoldDB" id="A0AAD6VGB7"/>
<keyword evidence="1" id="KW-0732">Signal</keyword>
<dbReference type="PANTHER" id="PTHR31836:SF28">
    <property type="entry name" value="SRCR DOMAIN-CONTAINING PROTEIN-RELATED"/>
    <property type="match status" value="1"/>
</dbReference>
<organism evidence="2 3">
    <name type="scientific">Mycena pura</name>
    <dbReference type="NCBI Taxonomy" id="153505"/>
    <lineage>
        <taxon>Eukaryota</taxon>
        <taxon>Fungi</taxon>
        <taxon>Dikarya</taxon>
        <taxon>Basidiomycota</taxon>
        <taxon>Agaricomycotina</taxon>
        <taxon>Agaricomycetes</taxon>
        <taxon>Agaricomycetidae</taxon>
        <taxon>Agaricales</taxon>
        <taxon>Marasmiineae</taxon>
        <taxon>Mycenaceae</taxon>
        <taxon>Mycena</taxon>
    </lineage>
</organism>
<dbReference type="Gene3D" id="2.40.40.10">
    <property type="entry name" value="RlpA-like domain"/>
    <property type="match status" value="1"/>
</dbReference>
<evidence type="ECO:0000313" key="3">
    <source>
        <dbReference type="Proteomes" id="UP001219525"/>
    </source>
</evidence>
<accession>A0AAD6VGB7</accession>
<protein>
    <recommendedName>
        <fullName evidence="4">Expansin-like EG45 domain-containing protein</fullName>
    </recommendedName>
</protein>
<dbReference type="InterPro" id="IPR036908">
    <property type="entry name" value="RlpA-like_sf"/>
</dbReference>
<comment type="caution">
    <text evidence="2">The sequence shown here is derived from an EMBL/GenBank/DDBJ whole genome shotgun (WGS) entry which is preliminary data.</text>
</comment>
<proteinExistence type="predicted"/>
<dbReference type="EMBL" id="JARJCW010000024">
    <property type="protein sequence ID" value="KAJ7212189.1"/>
    <property type="molecule type" value="Genomic_DNA"/>
</dbReference>
<evidence type="ECO:0008006" key="4">
    <source>
        <dbReference type="Google" id="ProtNLM"/>
    </source>
</evidence>
<dbReference type="InterPro" id="IPR051477">
    <property type="entry name" value="Expansin_CellWall"/>
</dbReference>
<feature type="non-terminal residue" evidence="2">
    <location>
        <position position="105"/>
    </location>
</feature>
<dbReference type="CDD" id="cd22191">
    <property type="entry name" value="DPBB_RlpA_EXP_N-like"/>
    <property type="match status" value="1"/>
</dbReference>
<dbReference type="PANTHER" id="PTHR31836">
    <property type="match status" value="1"/>
</dbReference>
<dbReference type="Proteomes" id="UP001219525">
    <property type="component" value="Unassembled WGS sequence"/>
</dbReference>
<reference evidence="2" key="1">
    <citation type="submission" date="2023-03" db="EMBL/GenBank/DDBJ databases">
        <title>Massive genome expansion in bonnet fungi (Mycena s.s.) driven by repeated elements and novel gene families across ecological guilds.</title>
        <authorList>
            <consortium name="Lawrence Berkeley National Laboratory"/>
            <person name="Harder C.B."/>
            <person name="Miyauchi S."/>
            <person name="Viragh M."/>
            <person name="Kuo A."/>
            <person name="Thoen E."/>
            <person name="Andreopoulos B."/>
            <person name="Lu D."/>
            <person name="Skrede I."/>
            <person name="Drula E."/>
            <person name="Henrissat B."/>
            <person name="Morin E."/>
            <person name="Kohler A."/>
            <person name="Barry K."/>
            <person name="LaButti K."/>
            <person name="Morin E."/>
            <person name="Salamov A."/>
            <person name="Lipzen A."/>
            <person name="Mereny Z."/>
            <person name="Hegedus B."/>
            <person name="Baldrian P."/>
            <person name="Stursova M."/>
            <person name="Weitz H."/>
            <person name="Taylor A."/>
            <person name="Grigoriev I.V."/>
            <person name="Nagy L.G."/>
            <person name="Martin F."/>
            <person name="Kauserud H."/>
        </authorList>
    </citation>
    <scope>NUCLEOTIDE SEQUENCE</scope>
    <source>
        <strain evidence="2">9144</strain>
    </source>
</reference>
<evidence type="ECO:0000256" key="1">
    <source>
        <dbReference type="ARBA" id="ARBA00022729"/>
    </source>
</evidence>
<keyword evidence="3" id="KW-1185">Reference proteome</keyword>
<dbReference type="SUPFAM" id="SSF50685">
    <property type="entry name" value="Barwin-like endoglucanases"/>
    <property type="match status" value="1"/>
</dbReference>
<feature type="non-terminal residue" evidence="2">
    <location>
        <position position="1"/>
    </location>
</feature>
<evidence type="ECO:0000313" key="2">
    <source>
        <dbReference type="EMBL" id="KAJ7212189.1"/>
    </source>
</evidence>
<sequence length="105" mass="11731">LDKRATYKDKEMTWYPTDTGPDACTGKNHKDSDFFVAMGYDQYGDGGCCGKKLRINYNGKSAVAQCVDECATCPQYGQLDLTKGLFQYFTEGDLDIGVIHASWDY</sequence>
<name>A0AAD6VGB7_9AGAR</name>